<dbReference type="PANTHER" id="PTHR34704:SF1">
    <property type="entry name" value="ATPASE"/>
    <property type="match status" value="1"/>
</dbReference>
<dbReference type="RefSeq" id="WP_163286977.1">
    <property type="nucleotide sequence ID" value="NZ_JAAGVY010000059.1"/>
</dbReference>
<sequence>MALYNFAKANLIGRKPEIKILDEALKNDHSELIAVYGRRRIGKTFLIRKHFSKEIVVELTGLYNGDMHDQLGNFHRELVKRNSKITSTVPSNWLDAFLLLEKQLERLKSRKKKVVFIDEFPWFATARSKFLMAFENFWNTYCTKRDDLIVVICGSAASYMVRKIIKNKGGLHNRVTRRIRLMPFSLHETDLFLKNRGIKYSQYDIIQLYMSMGGVPHYLDKVQKGLSVAQNIDALCFDKDGVLNDEFNQLFVSPFEDSQKHLTIIRTLAKCNKGVTRNELIIKSGIPSGGDFSLKLEELIESGFVSEYPYYQNKKQLSLYRLSDEYSKFYLKFIEGNKNSEPGIWQRLHKSKSYNSWSGFTFESICLKHIHQIKKTLRIDAIYSTNSSWFNENAQIDLLINRDDNIINLCEIKFHNARFTIDKSYYLSLKNKLIDLSSIINNLTVNN</sequence>
<proteinExistence type="predicted"/>
<organism evidence="3 4">
    <name type="scientific">Cryomorpha ignava</name>
    <dbReference type="NCBI Taxonomy" id="101383"/>
    <lineage>
        <taxon>Bacteria</taxon>
        <taxon>Pseudomonadati</taxon>
        <taxon>Bacteroidota</taxon>
        <taxon>Flavobacteriia</taxon>
        <taxon>Flavobacteriales</taxon>
        <taxon>Cryomorphaceae</taxon>
        <taxon>Cryomorpha</taxon>
    </lineage>
</organism>
<reference evidence="3 4" key="1">
    <citation type="submission" date="2020-02" db="EMBL/GenBank/DDBJ databases">
        <title>Out from the shadows clarifying the taxonomy of the family Cryomorphaceae and related taxa by utilizing the GTDB taxonomic framework.</title>
        <authorList>
            <person name="Bowman J.P."/>
        </authorList>
    </citation>
    <scope>NUCLEOTIDE SEQUENCE [LARGE SCALE GENOMIC DNA]</scope>
    <source>
        <strain evidence="3 4">QSSC 1-22</strain>
    </source>
</reference>
<dbReference type="InterPro" id="IPR027417">
    <property type="entry name" value="P-loop_NTPase"/>
</dbReference>
<dbReference type="EMBL" id="JAAGVY010000059">
    <property type="protein sequence ID" value="NEN25527.1"/>
    <property type="molecule type" value="Genomic_DNA"/>
</dbReference>
<dbReference type="Pfam" id="PF03008">
    <property type="entry name" value="DUF234"/>
    <property type="match status" value="1"/>
</dbReference>
<feature type="domain" description="DUF234" evidence="2">
    <location>
        <begin position="351"/>
        <end position="417"/>
    </location>
</feature>
<feature type="domain" description="ATPase" evidence="1">
    <location>
        <begin position="14"/>
        <end position="222"/>
    </location>
</feature>
<dbReference type="Proteomes" id="UP000486602">
    <property type="component" value="Unassembled WGS sequence"/>
</dbReference>
<protein>
    <submittedName>
        <fullName evidence="3">AAA family ATPase</fullName>
    </submittedName>
</protein>
<dbReference type="AlphaFoldDB" id="A0A7K3WV44"/>
<evidence type="ECO:0000313" key="4">
    <source>
        <dbReference type="Proteomes" id="UP000486602"/>
    </source>
</evidence>
<evidence type="ECO:0000259" key="1">
    <source>
        <dbReference type="Pfam" id="PF01637"/>
    </source>
</evidence>
<name>A0A7K3WV44_9FLAO</name>
<dbReference type="InterPro" id="IPR004256">
    <property type="entry name" value="DUF234"/>
</dbReference>
<dbReference type="SUPFAM" id="SSF52540">
    <property type="entry name" value="P-loop containing nucleoside triphosphate hydrolases"/>
    <property type="match status" value="1"/>
</dbReference>
<comment type="caution">
    <text evidence="3">The sequence shown here is derived from an EMBL/GenBank/DDBJ whole genome shotgun (WGS) entry which is preliminary data.</text>
</comment>
<dbReference type="GO" id="GO:0005524">
    <property type="term" value="F:ATP binding"/>
    <property type="evidence" value="ECO:0007669"/>
    <property type="project" value="InterPro"/>
</dbReference>
<dbReference type="Gene3D" id="3.40.50.300">
    <property type="entry name" value="P-loop containing nucleotide triphosphate hydrolases"/>
    <property type="match status" value="1"/>
</dbReference>
<accession>A0A7K3WV44</accession>
<gene>
    <name evidence="3" type="ORF">G3O08_18705</name>
</gene>
<dbReference type="InterPro" id="IPR011579">
    <property type="entry name" value="ATPase_dom"/>
</dbReference>
<evidence type="ECO:0000313" key="3">
    <source>
        <dbReference type="EMBL" id="NEN25527.1"/>
    </source>
</evidence>
<dbReference type="Pfam" id="PF01637">
    <property type="entry name" value="ATPase_2"/>
    <property type="match status" value="1"/>
</dbReference>
<dbReference type="PANTHER" id="PTHR34704">
    <property type="entry name" value="ATPASE"/>
    <property type="match status" value="1"/>
</dbReference>
<keyword evidence="4" id="KW-1185">Reference proteome</keyword>
<evidence type="ECO:0000259" key="2">
    <source>
        <dbReference type="Pfam" id="PF03008"/>
    </source>
</evidence>